<gene>
    <name evidence="4" type="ORF">FFLO_03293</name>
</gene>
<keyword evidence="2" id="KW-0472">Membrane</keyword>
<feature type="transmembrane region" description="Helical" evidence="2">
    <location>
        <begin position="169"/>
        <end position="191"/>
    </location>
</feature>
<evidence type="ECO:0000256" key="2">
    <source>
        <dbReference type="SAM" id="Phobius"/>
    </source>
</evidence>
<proteinExistence type="predicted"/>
<feature type="transmembrane region" description="Helical" evidence="2">
    <location>
        <begin position="97"/>
        <end position="117"/>
    </location>
</feature>
<feature type="region of interest" description="Disordered" evidence="1">
    <location>
        <begin position="346"/>
        <end position="389"/>
    </location>
</feature>
<dbReference type="OrthoDB" id="2562493at2759"/>
<evidence type="ECO:0000259" key="3">
    <source>
        <dbReference type="Pfam" id="PF20152"/>
    </source>
</evidence>
<name>A0A8K0JN20_9TREE</name>
<protein>
    <recommendedName>
        <fullName evidence="3">DUF6534 domain-containing protein</fullName>
    </recommendedName>
</protein>
<feature type="domain" description="DUF6534" evidence="3">
    <location>
        <begin position="177"/>
        <end position="263"/>
    </location>
</feature>
<reference evidence="4" key="1">
    <citation type="submission" date="2020-04" db="EMBL/GenBank/DDBJ databases">
        <title>Analysis of mating type loci in Filobasidium floriforme.</title>
        <authorList>
            <person name="Nowrousian M."/>
        </authorList>
    </citation>
    <scope>NUCLEOTIDE SEQUENCE</scope>
    <source>
        <strain evidence="4">CBS 6242</strain>
    </source>
</reference>
<keyword evidence="5" id="KW-1185">Reference proteome</keyword>
<evidence type="ECO:0000256" key="1">
    <source>
        <dbReference type="SAM" id="MobiDB-lite"/>
    </source>
</evidence>
<dbReference type="EMBL" id="JABELV010000059">
    <property type="protein sequence ID" value="KAG7544332.1"/>
    <property type="molecule type" value="Genomic_DNA"/>
</dbReference>
<feature type="transmembrane region" description="Helical" evidence="2">
    <location>
        <begin position="66"/>
        <end position="91"/>
    </location>
</feature>
<sequence length="389" mass="42449">MSMGTGTPPMNILEPIIKAQMEKDLFKNLGGFIVGYAIDAAMFGMMLVMLTDWLRYAPKESKTIKAVLAYSVIAGTVGTAFNIHIMIFHFMQNFGKFAPFVMAPRSGGWAILGCAFYAMRAFRLNNNNYFVLAIITMGILTQFGDSISISVLHYSTPPLDRKTVASTPIYVWVSSTFFTDGLITGFIIYGLKKNKTGYTETSRLINKLVTITIEAALPATITSIGFLATFVNSGNTDLFILFWEMFHPKMYILPFIAVLNSRTKLRREGGGSTQGTGGSTDGHGQHSHGTFILSSLPSEPSSAKLDGIHIETKTERQPNDLGHSVDVASNLQEHPMIPYTVGLNRQRRDDESSIGGLTDERHGGSTANDSTTALSPFAAFRQGQGGVAR</sequence>
<dbReference type="PANTHER" id="PTHR40465">
    <property type="entry name" value="CHROMOSOME 1, WHOLE GENOME SHOTGUN SEQUENCE"/>
    <property type="match status" value="1"/>
</dbReference>
<keyword evidence="2" id="KW-1133">Transmembrane helix</keyword>
<keyword evidence="2" id="KW-0812">Transmembrane</keyword>
<feature type="region of interest" description="Disordered" evidence="1">
    <location>
        <begin position="266"/>
        <end position="292"/>
    </location>
</feature>
<accession>A0A8K0JN20</accession>
<feature type="compositionally biased region" description="Gly residues" evidence="1">
    <location>
        <begin position="270"/>
        <end position="281"/>
    </location>
</feature>
<organism evidence="4 5">
    <name type="scientific">Filobasidium floriforme</name>
    <dbReference type="NCBI Taxonomy" id="5210"/>
    <lineage>
        <taxon>Eukaryota</taxon>
        <taxon>Fungi</taxon>
        <taxon>Dikarya</taxon>
        <taxon>Basidiomycota</taxon>
        <taxon>Agaricomycotina</taxon>
        <taxon>Tremellomycetes</taxon>
        <taxon>Filobasidiales</taxon>
        <taxon>Filobasidiaceae</taxon>
        <taxon>Filobasidium</taxon>
    </lineage>
</organism>
<dbReference type="Proteomes" id="UP000812966">
    <property type="component" value="Unassembled WGS sequence"/>
</dbReference>
<dbReference type="PANTHER" id="PTHR40465:SF1">
    <property type="entry name" value="DUF6534 DOMAIN-CONTAINING PROTEIN"/>
    <property type="match status" value="1"/>
</dbReference>
<comment type="caution">
    <text evidence="4">The sequence shown here is derived from an EMBL/GenBank/DDBJ whole genome shotgun (WGS) entry which is preliminary data.</text>
</comment>
<feature type="transmembrane region" description="Helical" evidence="2">
    <location>
        <begin position="238"/>
        <end position="259"/>
    </location>
</feature>
<feature type="transmembrane region" description="Helical" evidence="2">
    <location>
        <begin position="129"/>
        <end position="149"/>
    </location>
</feature>
<feature type="transmembrane region" description="Helical" evidence="2">
    <location>
        <begin position="211"/>
        <end position="232"/>
    </location>
</feature>
<evidence type="ECO:0000313" key="4">
    <source>
        <dbReference type="EMBL" id="KAG7544332.1"/>
    </source>
</evidence>
<evidence type="ECO:0000313" key="5">
    <source>
        <dbReference type="Proteomes" id="UP000812966"/>
    </source>
</evidence>
<feature type="compositionally biased region" description="Polar residues" evidence="1">
    <location>
        <begin position="365"/>
        <end position="374"/>
    </location>
</feature>
<feature type="transmembrane region" description="Helical" evidence="2">
    <location>
        <begin position="33"/>
        <end position="54"/>
    </location>
</feature>
<dbReference type="InterPro" id="IPR045339">
    <property type="entry name" value="DUF6534"/>
</dbReference>
<dbReference type="Pfam" id="PF20152">
    <property type="entry name" value="DUF6534"/>
    <property type="match status" value="1"/>
</dbReference>
<dbReference type="AlphaFoldDB" id="A0A8K0JN20"/>